<dbReference type="InterPro" id="IPR050397">
    <property type="entry name" value="Env_Response_Regulators"/>
</dbReference>
<dbReference type="InterPro" id="IPR000595">
    <property type="entry name" value="cNMP-bd_dom"/>
</dbReference>
<feature type="compositionally biased region" description="Low complexity" evidence="4">
    <location>
        <begin position="84"/>
        <end position="100"/>
    </location>
</feature>
<dbReference type="EMBL" id="WNKV01000003">
    <property type="protein sequence ID" value="MTW15595.1"/>
    <property type="molecule type" value="Genomic_DNA"/>
</dbReference>
<dbReference type="InterPro" id="IPR018490">
    <property type="entry name" value="cNMP-bd_dom_sf"/>
</dbReference>
<dbReference type="Gene3D" id="2.60.120.10">
    <property type="entry name" value="Jelly Rolls"/>
    <property type="match status" value="1"/>
</dbReference>
<organism evidence="6 7">
    <name type="scientific">Rhodoplanes serenus</name>
    <dbReference type="NCBI Taxonomy" id="200615"/>
    <lineage>
        <taxon>Bacteria</taxon>
        <taxon>Pseudomonadati</taxon>
        <taxon>Pseudomonadota</taxon>
        <taxon>Alphaproteobacteria</taxon>
        <taxon>Hyphomicrobiales</taxon>
        <taxon>Nitrobacteraceae</taxon>
        <taxon>Rhodoplanes</taxon>
    </lineage>
</organism>
<dbReference type="Pfam" id="PF00027">
    <property type="entry name" value="cNMP_binding"/>
    <property type="match status" value="1"/>
</dbReference>
<dbReference type="SUPFAM" id="SSF46785">
    <property type="entry name" value="Winged helix' DNA-binding domain"/>
    <property type="match status" value="1"/>
</dbReference>
<comment type="caution">
    <text evidence="6">The sequence shown here is derived from an EMBL/GenBank/DDBJ whole genome shotgun (WGS) entry which is preliminary data.</text>
</comment>
<dbReference type="InterPro" id="IPR036390">
    <property type="entry name" value="WH_DNA-bd_sf"/>
</dbReference>
<evidence type="ECO:0000313" key="7">
    <source>
        <dbReference type="Proteomes" id="UP000438991"/>
    </source>
</evidence>
<evidence type="ECO:0000256" key="3">
    <source>
        <dbReference type="ARBA" id="ARBA00023163"/>
    </source>
</evidence>
<evidence type="ECO:0000256" key="2">
    <source>
        <dbReference type="ARBA" id="ARBA00023125"/>
    </source>
</evidence>
<keyword evidence="3" id="KW-0804">Transcription</keyword>
<evidence type="ECO:0000256" key="1">
    <source>
        <dbReference type="ARBA" id="ARBA00023015"/>
    </source>
</evidence>
<dbReference type="SMART" id="SM00419">
    <property type="entry name" value="HTH_CRP"/>
    <property type="match status" value="1"/>
</dbReference>
<evidence type="ECO:0000313" key="6">
    <source>
        <dbReference type="EMBL" id="MTW15595.1"/>
    </source>
</evidence>
<sequence>MCGCGRLFKSRVADLVPLVRDFVAAATDRSRLGCCYRDAATSAGIARRALRDRAGRHRRPQPPGPALRHRLGTSGRPCGSPSIGAGAPRRPSAPAGLPGSRARRIAMAAAAGKPQMGDRRPHEILWLRLSSFAPLSAEERSIIRQSCAAAAFVPAGTALHREGEPLHKPSALLAGWACRLRLLADGRRQIFDFLLPGDLVGHPGLLDGPSLAGACAASSAVTLTAVSLAGTGCLFEMVREPERFPGLARAWAAAQARQEAYLLNHVVRLGRQSAYERLAHLLVELGHRLDEIGYPLGTFVPMPLTQETLADALGLSVVHVNRTLQQLRRERLIELKAASLRLIDPPALAAIADFRLPRTVSSPG</sequence>
<dbReference type="PANTHER" id="PTHR24567">
    <property type="entry name" value="CRP FAMILY TRANSCRIPTIONAL REGULATORY PROTEIN"/>
    <property type="match status" value="1"/>
</dbReference>
<dbReference type="GO" id="GO:0003677">
    <property type="term" value="F:DNA binding"/>
    <property type="evidence" value="ECO:0007669"/>
    <property type="project" value="UniProtKB-KW"/>
</dbReference>
<dbReference type="SUPFAM" id="SSF51206">
    <property type="entry name" value="cAMP-binding domain-like"/>
    <property type="match status" value="1"/>
</dbReference>
<dbReference type="InterPro" id="IPR036388">
    <property type="entry name" value="WH-like_DNA-bd_sf"/>
</dbReference>
<dbReference type="CDD" id="cd00038">
    <property type="entry name" value="CAP_ED"/>
    <property type="match status" value="1"/>
</dbReference>
<dbReference type="InterPro" id="IPR012318">
    <property type="entry name" value="HTH_CRP"/>
</dbReference>
<dbReference type="Gene3D" id="1.10.10.10">
    <property type="entry name" value="Winged helix-like DNA-binding domain superfamily/Winged helix DNA-binding domain"/>
    <property type="match status" value="1"/>
</dbReference>
<dbReference type="GO" id="GO:0003700">
    <property type="term" value="F:DNA-binding transcription factor activity"/>
    <property type="evidence" value="ECO:0007669"/>
    <property type="project" value="TreeGrafter"/>
</dbReference>
<proteinExistence type="predicted"/>
<accession>A0A9X4XI57</accession>
<protein>
    <submittedName>
        <fullName evidence="6">Helix-turn-helix domain-containing protein</fullName>
    </submittedName>
</protein>
<feature type="domain" description="HTH crp-type" evidence="5">
    <location>
        <begin position="272"/>
        <end position="346"/>
    </location>
</feature>
<evidence type="ECO:0000256" key="4">
    <source>
        <dbReference type="SAM" id="MobiDB-lite"/>
    </source>
</evidence>
<dbReference type="PANTHER" id="PTHR24567:SF68">
    <property type="entry name" value="DNA-BINDING TRANSCRIPTIONAL DUAL REGULATOR CRP"/>
    <property type="match status" value="1"/>
</dbReference>
<name>A0A9X4XI57_9BRAD</name>
<dbReference type="AlphaFoldDB" id="A0A9X4XI57"/>
<dbReference type="GO" id="GO:0005829">
    <property type="term" value="C:cytosol"/>
    <property type="evidence" value="ECO:0007669"/>
    <property type="project" value="TreeGrafter"/>
</dbReference>
<dbReference type="InterPro" id="IPR014710">
    <property type="entry name" value="RmlC-like_jellyroll"/>
</dbReference>
<feature type="compositionally biased region" description="Basic residues" evidence="4">
    <location>
        <begin position="50"/>
        <end position="60"/>
    </location>
</feature>
<gene>
    <name evidence="6" type="ORF">GJ689_05165</name>
</gene>
<keyword evidence="2" id="KW-0238">DNA-binding</keyword>
<keyword evidence="1" id="KW-0805">Transcription regulation</keyword>
<dbReference type="Proteomes" id="UP000438991">
    <property type="component" value="Unassembled WGS sequence"/>
</dbReference>
<evidence type="ECO:0000259" key="5">
    <source>
        <dbReference type="PROSITE" id="PS51063"/>
    </source>
</evidence>
<reference evidence="6 7" key="1">
    <citation type="submission" date="2019-11" db="EMBL/GenBank/DDBJ databases">
        <title>Whole-genome sequence of Rhodoplanes serenus DSM 18633, type strain.</title>
        <authorList>
            <person name="Kyndt J.A."/>
            <person name="Meyer T.E."/>
        </authorList>
    </citation>
    <scope>NUCLEOTIDE SEQUENCE [LARGE SCALE GENOMIC DNA]</scope>
    <source>
        <strain evidence="6 7">DSM 18633</strain>
    </source>
</reference>
<dbReference type="Pfam" id="PF13545">
    <property type="entry name" value="HTH_Crp_2"/>
    <property type="match status" value="1"/>
</dbReference>
<feature type="region of interest" description="Disordered" evidence="4">
    <location>
        <begin position="50"/>
        <end position="100"/>
    </location>
</feature>
<dbReference type="PROSITE" id="PS51063">
    <property type="entry name" value="HTH_CRP_2"/>
    <property type="match status" value="1"/>
</dbReference>
<dbReference type="SMART" id="SM00100">
    <property type="entry name" value="cNMP"/>
    <property type="match status" value="1"/>
</dbReference>